<dbReference type="Proteomes" id="UP000825935">
    <property type="component" value="Chromosome 4"/>
</dbReference>
<accession>A0A8T2V2R7</accession>
<protein>
    <submittedName>
        <fullName evidence="1">Uncharacterized protein</fullName>
    </submittedName>
</protein>
<proteinExistence type="predicted"/>
<dbReference type="EMBL" id="CM035409">
    <property type="protein sequence ID" value="KAH7440456.1"/>
    <property type="molecule type" value="Genomic_DNA"/>
</dbReference>
<dbReference type="AlphaFoldDB" id="A0A8T2V2R7"/>
<gene>
    <name evidence="1" type="ORF">KP509_04G108300</name>
</gene>
<comment type="caution">
    <text evidence="1">The sequence shown here is derived from an EMBL/GenBank/DDBJ whole genome shotgun (WGS) entry which is preliminary data.</text>
</comment>
<keyword evidence="2" id="KW-1185">Reference proteome</keyword>
<sequence length="64" mass="6919">MRKASMIHQLLWACSTHFPFITSNFGHTTIDSGASALVPHHSGDSNDSCSHYTPIPVAGFRCSS</sequence>
<reference evidence="1" key="1">
    <citation type="submission" date="2021-08" db="EMBL/GenBank/DDBJ databases">
        <title>WGS assembly of Ceratopteris richardii.</title>
        <authorList>
            <person name="Marchant D.B."/>
            <person name="Chen G."/>
            <person name="Jenkins J."/>
            <person name="Shu S."/>
            <person name="Leebens-Mack J."/>
            <person name="Grimwood J."/>
            <person name="Schmutz J."/>
            <person name="Soltis P."/>
            <person name="Soltis D."/>
            <person name="Chen Z.-H."/>
        </authorList>
    </citation>
    <scope>NUCLEOTIDE SEQUENCE</scope>
    <source>
        <strain evidence="1">Whitten #5841</strain>
        <tissue evidence="1">Leaf</tissue>
    </source>
</reference>
<name>A0A8T2V2R7_CERRI</name>
<evidence type="ECO:0000313" key="2">
    <source>
        <dbReference type="Proteomes" id="UP000825935"/>
    </source>
</evidence>
<evidence type="ECO:0000313" key="1">
    <source>
        <dbReference type="EMBL" id="KAH7440456.1"/>
    </source>
</evidence>
<organism evidence="1 2">
    <name type="scientific">Ceratopteris richardii</name>
    <name type="common">Triangle waterfern</name>
    <dbReference type="NCBI Taxonomy" id="49495"/>
    <lineage>
        <taxon>Eukaryota</taxon>
        <taxon>Viridiplantae</taxon>
        <taxon>Streptophyta</taxon>
        <taxon>Embryophyta</taxon>
        <taxon>Tracheophyta</taxon>
        <taxon>Polypodiopsida</taxon>
        <taxon>Polypodiidae</taxon>
        <taxon>Polypodiales</taxon>
        <taxon>Pteridineae</taxon>
        <taxon>Pteridaceae</taxon>
        <taxon>Parkerioideae</taxon>
        <taxon>Ceratopteris</taxon>
    </lineage>
</organism>